<protein>
    <submittedName>
        <fullName evidence="1">Uncharacterized protein</fullName>
    </submittedName>
</protein>
<comment type="caution">
    <text evidence="1">The sequence shown here is derived from an EMBL/GenBank/DDBJ whole genome shotgun (WGS) entry which is preliminary data.</text>
</comment>
<sequence length="266" mass="30041">MPMRTCRVLTTLDFIAPSQFRDRSHSTRFRDRHARGRLVLVISQQTSELSTKRVVNLKTIDRVIVPVTTIHDVGQTLEAYFRLPVSQYVLLEVPLGGSLKRVADDVFEVVVSPVRFFDIWVQPRVRCIVRVLDMPLRVDIQCVECILEGSPAVSQLQLQDRVTFDVHTCFKCQQGTDSPAILSESEISATVEPPGPFAFVPDVVLQAVGNAGLHVSLSTLQRVFIRSLAKDYARWATDARYRKERVQFAAESDEMIARDRAETVLS</sequence>
<keyword evidence="2" id="KW-1185">Reference proteome</keyword>
<dbReference type="PANTHER" id="PTHR34131:SF3">
    <property type="entry name" value="(RAP ANNOTATION RELEASE2) GALACTOSE-BINDING LIKE DOMAIN CONTAINING PROTEIN"/>
    <property type="match status" value="1"/>
</dbReference>
<dbReference type="PANTHER" id="PTHR34131">
    <property type="entry name" value="(RAP ANNOTATION RELEASE2) GALACTOSE-BINDING LIKE DOMAIN CONTAINING PROTEIN"/>
    <property type="match status" value="1"/>
</dbReference>
<name>A0ABR2YFI6_9CHLO</name>
<dbReference type="Pfam" id="PF09366">
    <property type="entry name" value="DUF1997"/>
    <property type="match status" value="1"/>
</dbReference>
<dbReference type="EMBL" id="JALJOT010000013">
    <property type="protein sequence ID" value="KAK9904246.1"/>
    <property type="molecule type" value="Genomic_DNA"/>
</dbReference>
<accession>A0ABR2YFI6</accession>
<dbReference type="InterPro" id="IPR018971">
    <property type="entry name" value="DUF1997"/>
</dbReference>
<proteinExistence type="predicted"/>
<organism evidence="1 2">
    <name type="scientific">Coccomyxa subellipsoidea</name>
    <dbReference type="NCBI Taxonomy" id="248742"/>
    <lineage>
        <taxon>Eukaryota</taxon>
        <taxon>Viridiplantae</taxon>
        <taxon>Chlorophyta</taxon>
        <taxon>core chlorophytes</taxon>
        <taxon>Trebouxiophyceae</taxon>
        <taxon>Trebouxiophyceae incertae sedis</taxon>
        <taxon>Coccomyxaceae</taxon>
        <taxon>Coccomyxa</taxon>
    </lineage>
</organism>
<evidence type="ECO:0000313" key="2">
    <source>
        <dbReference type="Proteomes" id="UP001491310"/>
    </source>
</evidence>
<dbReference type="Proteomes" id="UP001491310">
    <property type="component" value="Unassembled WGS sequence"/>
</dbReference>
<gene>
    <name evidence="1" type="ORF">WJX75_007647</name>
</gene>
<evidence type="ECO:0000313" key="1">
    <source>
        <dbReference type="EMBL" id="KAK9904246.1"/>
    </source>
</evidence>
<reference evidence="1 2" key="1">
    <citation type="journal article" date="2024" name="Nat. Commun.">
        <title>Phylogenomics reveals the evolutionary origins of lichenization in chlorophyte algae.</title>
        <authorList>
            <person name="Puginier C."/>
            <person name="Libourel C."/>
            <person name="Otte J."/>
            <person name="Skaloud P."/>
            <person name="Haon M."/>
            <person name="Grisel S."/>
            <person name="Petersen M."/>
            <person name="Berrin J.G."/>
            <person name="Delaux P.M."/>
            <person name="Dal Grande F."/>
            <person name="Keller J."/>
        </authorList>
    </citation>
    <scope>NUCLEOTIDE SEQUENCE [LARGE SCALE GENOMIC DNA]</scope>
    <source>
        <strain evidence="1 2">SAG 216-7</strain>
    </source>
</reference>